<dbReference type="AlphaFoldDB" id="A0A4S4BVS7"/>
<dbReference type="EMBL" id="SSNT01000011">
    <property type="protein sequence ID" value="THF78531.1"/>
    <property type="molecule type" value="Genomic_DNA"/>
</dbReference>
<evidence type="ECO:0000313" key="3">
    <source>
        <dbReference type="Proteomes" id="UP000310334"/>
    </source>
</evidence>
<organism evidence="2 3">
    <name type="scientific">Metabacillus sediminilitoris</name>
    <dbReference type="NCBI Taxonomy" id="2567941"/>
    <lineage>
        <taxon>Bacteria</taxon>
        <taxon>Bacillati</taxon>
        <taxon>Bacillota</taxon>
        <taxon>Bacilli</taxon>
        <taxon>Bacillales</taxon>
        <taxon>Bacillaceae</taxon>
        <taxon>Metabacillus</taxon>
    </lineage>
</organism>
<evidence type="ECO:0000313" key="2">
    <source>
        <dbReference type="EMBL" id="THF78531.1"/>
    </source>
</evidence>
<proteinExistence type="predicted"/>
<gene>
    <name evidence="2" type="ORF">E6W99_15260</name>
</gene>
<protein>
    <recommendedName>
        <fullName evidence="1">GIY-YIG domain-containing protein</fullName>
    </recommendedName>
</protein>
<reference evidence="2 3" key="1">
    <citation type="submission" date="2019-04" db="EMBL/GenBank/DDBJ databases">
        <title>Bacillus sediminilitoris sp. nov., isolated from a tidal flat sediment on the East China Sea.</title>
        <authorList>
            <person name="Wei Y."/>
            <person name="Mao H."/>
            <person name="Fang J."/>
        </authorList>
    </citation>
    <scope>NUCLEOTIDE SEQUENCE [LARGE SCALE GENOMIC DNA]</scope>
    <source>
        <strain evidence="2 3">DSL-17</strain>
    </source>
</reference>
<dbReference type="InterPro" id="IPR000305">
    <property type="entry name" value="GIY-YIG_endonuc"/>
</dbReference>
<name>A0A4S4BVS7_9BACI</name>
<dbReference type="OrthoDB" id="5041894at2"/>
<sequence>MAYHFGLKVLEGKRGLKLTREKYAIVNNRSSFRVRFSRDIYADEADEEGKIYMEQWCEKQLKDCLENFDLIIEYFSLLNHSEFCTEIEEFLKQNSQFTEVYDLNLYDGKAGYYVMVLDEYSQVYIGTTDDIKRRIRQHWSSSKSFDRLLFPMGNVDSSILSIDSFRALDTTRIYAYETNKTFSSEDNFINQFSAKFVCNRMAGGKITGGLLQAITMMKKRNLKI</sequence>
<dbReference type="Pfam" id="PF01541">
    <property type="entry name" value="GIY-YIG"/>
    <property type="match status" value="1"/>
</dbReference>
<comment type="caution">
    <text evidence="2">The sequence shown here is derived from an EMBL/GenBank/DDBJ whole genome shotgun (WGS) entry which is preliminary data.</text>
</comment>
<keyword evidence="3" id="KW-1185">Reference proteome</keyword>
<dbReference type="Proteomes" id="UP000310334">
    <property type="component" value="Unassembled WGS sequence"/>
</dbReference>
<evidence type="ECO:0000259" key="1">
    <source>
        <dbReference type="Pfam" id="PF01541"/>
    </source>
</evidence>
<feature type="domain" description="GIY-YIG" evidence="1">
    <location>
        <begin position="112"/>
        <end position="191"/>
    </location>
</feature>
<dbReference type="RefSeq" id="WP_136355659.1">
    <property type="nucleotide sequence ID" value="NZ_CP046266.1"/>
</dbReference>
<accession>A0A4S4BVS7</accession>